<name>W8CZL5_9CAUD</name>
<keyword evidence="2" id="KW-1185">Reference proteome</keyword>
<sequence length="194" mass="22485">MTTEFFRGIYGAGDVLDKRLASWTFSNHRPTAHYYAIHPLDALGQVENPRIVVATLDCKNFFQNTPTDPFLELGEVEAKLGRTEALRIARKFKEWIVNTNLWEDMTVSEFAQYPNHTIDQWLDRYPDRLEELYFQAYPFYDDPEEVTKLIAAGFDGAAYGGNAASMYTTEWRVFAKETIKIVRVEQIIPQEETK</sequence>
<reference evidence="1 2" key="1">
    <citation type="journal article" date="2014" name="FEMS Microbiol. Lett.">
        <title>The genome of the Erwinia amylovora phage PhiEaH1 reveals greater diversity and broadens the applicability of phages for the treatment of fire blight.</title>
        <authorList>
            <person name="Meczker K."/>
            <person name="Domotor D."/>
            <person name="Vass J."/>
            <person name="Rakhely G."/>
            <person name="Schneider G."/>
            <person name="Kovacs T."/>
        </authorList>
    </citation>
    <scope>NUCLEOTIDE SEQUENCE [LARGE SCALE GENOMIC DNA]</scope>
</reference>
<dbReference type="GeneID" id="18500963"/>
<protein>
    <submittedName>
        <fullName evidence="1">Uncharacterized protein</fullName>
    </submittedName>
</protein>
<proteinExistence type="predicted"/>
<evidence type="ECO:0000313" key="1">
    <source>
        <dbReference type="EMBL" id="AGX01786.1"/>
    </source>
</evidence>
<dbReference type="KEGG" id="vg:18500963"/>
<evidence type="ECO:0000313" key="2">
    <source>
        <dbReference type="Proteomes" id="UP000204235"/>
    </source>
</evidence>
<organism evidence="1 2">
    <name type="scientific">Erwinia phage PhiEaH1</name>
    <dbReference type="NCBI Taxonomy" id="1401669"/>
    <lineage>
        <taxon>Viruses</taxon>
        <taxon>Duplodnaviria</taxon>
        <taxon>Heunggongvirae</taxon>
        <taxon>Uroviricota</taxon>
        <taxon>Caudoviricetes</taxon>
        <taxon>Chimalliviridae</taxon>
        <taxon>Iapetusvirus</taxon>
        <taxon>Iapetusvirus EaH1</taxon>
    </lineage>
</organism>
<accession>W8CZL5</accession>
<dbReference type="RefSeq" id="YP_009010117.1">
    <property type="nucleotide sequence ID" value="NC_023610.1"/>
</dbReference>
<dbReference type="Proteomes" id="UP000204235">
    <property type="component" value="Segment"/>
</dbReference>
<dbReference type="EMBL" id="KF623294">
    <property type="protein sequence ID" value="AGX01786.1"/>
    <property type="molecule type" value="Genomic_DNA"/>
</dbReference>